<evidence type="ECO:0000256" key="3">
    <source>
        <dbReference type="ARBA" id="ARBA00022989"/>
    </source>
</evidence>
<evidence type="ECO:0000256" key="5">
    <source>
        <dbReference type="HAMAP-Rule" id="MF_01350"/>
    </source>
</evidence>
<keyword evidence="5" id="KW-0830">Ubiquinone</keyword>
<comment type="subunit">
    <text evidence="5">NDH-1 is composed of 14 different subunits. Subunits NuoA, H, J, K, L, M, N constitute the membrane sector of the complex.</text>
</comment>
<feature type="transmembrane region" description="Helical" evidence="5">
    <location>
        <begin position="6"/>
        <end position="29"/>
    </location>
</feature>
<feature type="transmembrane region" description="Helical" evidence="5">
    <location>
        <begin position="75"/>
        <end position="98"/>
    </location>
</feature>
<dbReference type="PANTHER" id="PTHR11432">
    <property type="entry name" value="NADH DEHYDROGENASE SUBUNIT 1"/>
    <property type="match status" value="1"/>
</dbReference>
<evidence type="ECO:0000313" key="7">
    <source>
        <dbReference type="EMBL" id="CUV65457.1"/>
    </source>
</evidence>
<reference evidence="7" key="1">
    <citation type="submission" date="2015-11" db="EMBL/GenBank/DDBJ databases">
        <authorList>
            <person name="Zhang Y."/>
            <person name="Guo Z."/>
        </authorList>
    </citation>
    <scope>NUCLEOTIDE SEQUENCE</scope>
    <source>
        <strain evidence="7">BN30871</strain>
    </source>
</reference>
<keyword evidence="2 5" id="KW-0812">Transmembrane</keyword>
<comment type="similarity">
    <text evidence="5 6">Belongs to the complex I subunit 1 family.</text>
</comment>
<keyword evidence="7" id="KW-0560">Oxidoreductase</keyword>
<keyword evidence="5 6" id="KW-0520">NAD</keyword>
<feature type="transmembrane region" description="Helical" evidence="5">
    <location>
        <begin position="255"/>
        <end position="274"/>
    </location>
</feature>
<keyword evidence="5" id="KW-1003">Cell membrane</keyword>
<feature type="transmembrane region" description="Helical" evidence="5">
    <location>
        <begin position="311"/>
        <end position="335"/>
    </location>
</feature>
<dbReference type="GO" id="GO:0048038">
    <property type="term" value="F:quinone binding"/>
    <property type="evidence" value="ECO:0007669"/>
    <property type="project" value="UniProtKB-KW"/>
</dbReference>
<organism evidence="7">
    <name type="scientific">Sulfurovum sp. enrichment culture clone C5</name>
    <dbReference type="NCBI Taxonomy" id="497650"/>
    <lineage>
        <taxon>Bacteria</taxon>
        <taxon>Pseudomonadati</taxon>
        <taxon>Campylobacterota</taxon>
        <taxon>Epsilonproteobacteria</taxon>
        <taxon>Campylobacterales</taxon>
        <taxon>Sulfurovaceae</taxon>
        <taxon>Sulfurovum</taxon>
        <taxon>environmental samples</taxon>
    </lineage>
</organism>
<dbReference type="InterPro" id="IPR018086">
    <property type="entry name" value="NADH_UbQ_OxRdtase_su1_CS"/>
</dbReference>
<name>A0A0S4XNX9_9BACT</name>
<dbReference type="InterPro" id="IPR001694">
    <property type="entry name" value="NADH_UbQ_OxRdtase_su1/FPO"/>
</dbReference>
<dbReference type="GO" id="GO:0016655">
    <property type="term" value="F:oxidoreductase activity, acting on NAD(P)H, quinone or similar compound as acceptor"/>
    <property type="evidence" value="ECO:0007669"/>
    <property type="project" value="UniProtKB-UniRule"/>
</dbReference>
<feature type="transmembrane region" description="Helical" evidence="5">
    <location>
        <begin position="164"/>
        <end position="187"/>
    </location>
</feature>
<dbReference type="NCBIfam" id="NF004741">
    <property type="entry name" value="PRK06076.1-2"/>
    <property type="match status" value="1"/>
</dbReference>
<feature type="transmembrane region" description="Helical" evidence="5">
    <location>
        <begin position="280"/>
        <end position="299"/>
    </location>
</feature>
<evidence type="ECO:0000256" key="6">
    <source>
        <dbReference type="RuleBase" id="RU000471"/>
    </source>
</evidence>
<feature type="transmembrane region" description="Helical" evidence="5">
    <location>
        <begin position="118"/>
        <end position="143"/>
    </location>
</feature>
<dbReference type="GO" id="GO:0009060">
    <property type="term" value="P:aerobic respiration"/>
    <property type="evidence" value="ECO:0007669"/>
    <property type="project" value="TreeGrafter"/>
</dbReference>
<dbReference type="EC" id="7.1.1.-" evidence="5"/>
<dbReference type="AlphaFoldDB" id="A0A0S4XNX9"/>
<keyword evidence="5" id="KW-1278">Translocase</keyword>
<gene>
    <name evidence="5 7" type="primary">nuoH</name>
    <name evidence="7" type="ORF">BN3087_340025</name>
</gene>
<dbReference type="EMBL" id="FAXN01000034">
    <property type="protein sequence ID" value="CUV65457.1"/>
    <property type="molecule type" value="Genomic_DNA"/>
</dbReference>
<comment type="subcellular location">
    <subcellularLocation>
        <location evidence="5 6">Cell membrane</location>
        <topology evidence="5 6">Multi-pass membrane protein</topology>
    </subcellularLocation>
    <subcellularLocation>
        <location evidence="1">Membrane</location>
        <topology evidence="1">Multi-pass membrane protein</topology>
    </subcellularLocation>
</comment>
<protein>
    <recommendedName>
        <fullName evidence="5">NADH-quinone oxidoreductase subunit H</fullName>
        <ecNumber evidence="5">7.1.1.-</ecNumber>
    </recommendedName>
    <alternativeName>
        <fullName evidence="5">NADH dehydrogenase I subunit H</fullName>
    </alternativeName>
    <alternativeName>
        <fullName evidence="5">NDH-1 subunit H</fullName>
    </alternativeName>
</protein>
<keyword evidence="4 5" id="KW-0472">Membrane</keyword>
<comment type="function">
    <text evidence="5">NDH-1 shuttles electrons from NADH, via FMN and iron-sulfur (Fe-S) centers, to quinones in the respiratory chain. The immediate electron acceptor for the enzyme in this species is believed to be ubiquinone. Couples the redox reaction to proton translocation (for every two electrons transferred, four hydrogen ions are translocated across the cytoplasmic membrane), and thus conserves the redox energy in a proton gradient. This subunit may bind ubiquinone.</text>
</comment>
<dbReference type="GO" id="GO:0003954">
    <property type="term" value="F:NADH dehydrogenase activity"/>
    <property type="evidence" value="ECO:0007669"/>
    <property type="project" value="TreeGrafter"/>
</dbReference>
<feature type="transmembrane region" description="Helical" evidence="5">
    <location>
        <begin position="199"/>
        <end position="218"/>
    </location>
</feature>
<dbReference type="PROSITE" id="PS00667">
    <property type="entry name" value="COMPLEX1_ND1_1"/>
    <property type="match status" value="1"/>
</dbReference>
<dbReference type="Pfam" id="PF00146">
    <property type="entry name" value="NADHdh"/>
    <property type="match status" value="1"/>
</dbReference>
<accession>A0A0S4XNX9</accession>
<evidence type="ECO:0000256" key="4">
    <source>
        <dbReference type="ARBA" id="ARBA00023136"/>
    </source>
</evidence>
<keyword evidence="5" id="KW-0874">Quinone</keyword>
<proteinExistence type="inferred from homology"/>
<dbReference type="HAMAP" id="MF_01350">
    <property type="entry name" value="NDH1_NuoH"/>
    <property type="match status" value="1"/>
</dbReference>
<keyword evidence="3 5" id="KW-1133">Transmembrane helix</keyword>
<dbReference type="GO" id="GO:0005886">
    <property type="term" value="C:plasma membrane"/>
    <property type="evidence" value="ECO:0007669"/>
    <property type="project" value="UniProtKB-SubCell"/>
</dbReference>
<sequence>MDALMIGTIIKILIILLIVSAIAGFGTYIERKVLAFMQRRLGPMHVGPFGLLQIAADGIKLFTKEDIIPQNANKFIFSLAPTITAATAFIAMAALPLFPTFTIPEALPLIGGAIVPSVIADINIGILFILGTMAAGLYGPLLAGMAQSNKWGILGSARTAVQFLSYEVVTGLSVLAPIMLVGSLSLIDFNDAQIGGIGSWLIWQQPVAFILFLIAGFAETNRTPFDLLEHEAEIISGYVTEYSGLRWGMFFIGEYTNMVTISIIAAVVFCGGYNDIGFVSGWLLFILKVVFFFFLMLWVRAAWPHVRPDQMMWLCWKVLMPLAVVNVVITGIIIML</sequence>
<dbReference type="PANTHER" id="PTHR11432:SF3">
    <property type="entry name" value="NADH-UBIQUINONE OXIDOREDUCTASE CHAIN 1"/>
    <property type="match status" value="1"/>
</dbReference>
<comment type="catalytic activity">
    <reaction evidence="5">
        <text>a quinone + NADH + 5 H(+)(in) = a quinol + NAD(+) + 4 H(+)(out)</text>
        <dbReference type="Rhea" id="RHEA:57888"/>
        <dbReference type="ChEBI" id="CHEBI:15378"/>
        <dbReference type="ChEBI" id="CHEBI:24646"/>
        <dbReference type="ChEBI" id="CHEBI:57540"/>
        <dbReference type="ChEBI" id="CHEBI:57945"/>
        <dbReference type="ChEBI" id="CHEBI:132124"/>
    </reaction>
</comment>
<evidence type="ECO:0000256" key="1">
    <source>
        <dbReference type="ARBA" id="ARBA00004141"/>
    </source>
</evidence>
<evidence type="ECO:0000256" key="2">
    <source>
        <dbReference type="ARBA" id="ARBA00022692"/>
    </source>
</evidence>